<feature type="transmembrane region" description="Helical" evidence="1">
    <location>
        <begin position="76"/>
        <end position="95"/>
    </location>
</feature>
<keyword evidence="1" id="KW-0812">Transmembrane</keyword>
<dbReference type="InterPro" id="IPR032508">
    <property type="entry name" value="FecR_C"/>
</dbReference>
<name>A0ABR7D4S2_9BACT</name>
<evidence type="ECO:0000256" key="1">
    <source>
        <dbReference type="SAM" id="Phobius"/>
    </source>
</evidence>
<evidence type="ECO:0000259" key="3">
    <source>
        <dbReference type="Pfam" id="PF16344"/>
    </source>
</evidence>
<dbReference type="Pfam" id="PF04773">
    <property type="entry name" value="FecR"/>
    <property type="match status" value="1"/>
</dbReference>
<sequence length="376" mass="43496">MEDIESRLMDFFLGELDKEEEKEILHQVEIDEEFRKIFIQVRSKHLDMRWGARGELVKGDVHRVKRLIKRRRLIKVGMRVAAVFVLLLGVGILWMPSDSRVEEFAQEHQITPGKNQAYLYLSNGKSVLLSRENRELREDNGVSISVSAEGKVHYNVEEKDGAARSLFNRLVVPRGGEFMITLEDGTKVWLDAETELRYPTNFDAQNRVVYLKGEAYFEVAKMEGKPFVVKIDQMSVNVLGTKFNVNNREAGVVQTVLVEGSVKLKSPRGEVLMVPNQKAEYHGGDEWVVEEVDVSPYVAWKDGNFVFDNESLERIMNKLSSWYDVDVFYANEEVKNVKLTGDMMRYKDIQELLYFFEKISDVKFLIKNRTVTVSYK</sequence>
<dbReference type="InterPro" id="IPR006860">
    <property type="entry name" value="FecR"/>
</dbReference>
<dbReference type="PANTHER" id="PTHR30273">
    <property type="entry name" value="PERIPLASMIC SIGNAL SENSOR AND SIGMA FACTOR ACTIVATOR FECR-RELATED"/>
    <property type="match status" value="1"/>
</dbReference>
<reference evidence="4 5" key="1">
    <citation type="submission" date="2020-08" db="EMBL/GenBank/DDBJ databases">
        <title>Genome public.</title>
        <authorList>
            <person name="Liu C."/>
            <person name="Sun Q."/>
        </authorList>
    </citation>
    <scope>NUCLEOTIDE SEQUENCE [LARGE SCALE GENOMIC DNA]</scope>
    <source>
        <strain evidence="4 5">NSJ-56</strain>
    </source>
</reference>
<comment type="caution">
    <text evidence="4">The sequence shown here is derived from an EMBL/GenBank/DDBJ whole genome shotgun (WGS) entry which is preliminary data.</text>
</comment>
<evidence type="ECO:0000313" key="5">
    <source>
        <dbReference type="Proteomes" id="UP000646484"/>
    </source>
</evidence>
<organism evidence="4 5">
    <name type="scientific">Butyricimonas hominis</name>
    <dbReference type="NCBI Taxonomy" id="2763032"/>
    <lineage>
        <taxon>Bacteria</taxon>
        <taxon>Pseudomonadati</taxon>
        <taxon>Bacteroidota</taxon>
        <taxon>Bacteroidia</taxon>
        <taxon>Bacteroidales</taxon>
        <taxon>Odoribacteraceae</taxon>
        <taxon>Butyricimonas</taxon>
    </lineage>
</organism>
<evidence type="ECO:0000313" key="4">
    <source>
        <dbReference type="EMBL" id="MBC5622953.1"/>
    </source>
</evidence>
<dbReference type="RefSeq" id="WP_186977870.1">
    <property type="nucleotide sequence ID" value="NZ_JACOOH010000008.1"/>
</dbReference>
<proteinExistence type="predicted"/>
<dbReference type="InterPro" id="IPR012373">
    <property type="entry name" value="Ferrdict_sens_TM"/>
</dbReference>
<dbReference type="Pfam" id="PF16344">
    <property type="entry name" value="FecR_C"/>
    <property type="match status" value="1"/>
</dbReference>
<gene>
    <name evidence="4" type="ORF">H8S64_17815</name>
</gene>
<dbReference type="PANTHER" id="PTHR30273:SF2">
    <property type="entry name" value="PROTEIN FECR"/>
    <property type="match status" value="1"/>
</dbReference>
<feature type="domain" description="FecR protein" evidence="2">
    <location>
        <begin position="170"/>
        <end position="263"/>
    </location>
</feature>
<dbReference type="PIRSF" id="PIRSF018266">
    <property type="entry name" value="FecR"/>
    <property type="match status" value="1"/>
</dbReference>
<feature type="domain" description="Protein FecR C-terminal" evidence="3">
    <location>
        <begin position="305"/>
        <end position="373"/>
    </location>
</feature>
<keyword evidence="1" id="KW-1133">Transmembrane helix</keyword>
<dbReference type="Proteomes" id="UP000646484">
    <property type="component" value="Unassembled WGS sequence"/>
</dbReference>
<keyword evidence="1" id="KW-0472">Membrane</keyword>
<accession>A0ABR7D4S2</accession>
<dbReference type="EMBL" id="JACOOH010000008">
    <property type="protein sequence ID" value="MBC5622953.1"/>
    <property type="molecule type" value="Genomic_DNA"/>
</dbReference>
<evidence type="ECO:0000259" key="2">
    <source>
        <dbReference type="Pfam" id="PF04773"/>
    </source>
</evidence>
<dbReference type="Gene3D" id="2.60.120.1440">
    <property type="match status" value="1"/>
</dbReference>
<protein>
    <submittedName>
        <fullName evidence="4">FecR domain-containing protein</fullName>
    </submittedName>
</protein>
<keyword evidence="5" id="KW-1185">Reference proteome</keyword>
<dbReference type="Gene3D" id="3.55.50.30">
    <property type="match status" value="1"/>
</dbReference>